<feature type="compositionally biased region" description="Low complexity" evidence="2">
    <location>
        <begin position="165"/>
        <end position="177"/>
    </location>
</feature>
<dbReference type="PANTHER" id="PTHR22100">
    <property type="entry name" value="WINGS APART-LIKE PROTEIN HOMOLOG"/>
    <property type="match status" value="1"/>
</dbReference>
<dbReference type="Gene3D" id="1.25.10.10">
    <property type="entry name" value="Leucine-rich Repeat Variant"/>
    <property type="match status" value="1"/>
</dbReference>
<gene>
    <name evidence="4" type="ORF">ONZ51_g5335</name>
</gene>
<feature type="compositionally biased region" description="Low complexity" evidence="2">
    <location>
        <begin position="313"/>
        <end position="322"/>
    </location>
</feature>
<dbReference type="InterPro" id="IPR011989">
    <property type="entry name" value="ARM-like"/>
</dbReference>
<feature type="region of interest" description="Disordered" evidence="2">
    <location>
        <begin position="300"/>
        <end position="331"/>
    </location>
</feature>
<evidence type="ECO:0000259" key="3">
    <source>
        <dbReference type="Pfam" id="PF07814"/>
    </source>
</evidence>
<protein>
    <recommendedName>
        <fullName evidence="3">Wings apart-like protein C-terminal domain-containing protein</fullName>
    </recommendedName>
</protein>
<comment type="caution">
    <text evidence="4">The sequence shown here is derived from an EMBL/GenBank/DDBJ whole genome shotgun (WGS) entry which is preliminary data.</text>
</comment>
<feature type="compositionally biased region" description="Low complexity" evidence="2">
    <location>
        <begin position="68"/>
        <end position="79"/>
    </location>
</feature>
<feature type="compositionally biased region" description="Basic and acidic residues" evidence="2">
    <location>
        <begin position="58"/>
        <end position="67"/>
    </location>
</feature>
<sequence length="905" mass="98849">MQRTYSRKRNQRRSLPAGNVSEDSDEVVASRENTPQRPRKRQKVEVEVVIRSPTKNNHPREAIRNSSDEAPASASSATSKVYTRHSTPEVSVSCEVTPPPRRHLARSTTTPIIEGSPQPSSRTSARDLSHIFSSTTDTAKSGPSRPPLKAQTGVARRMLARSRTESSVISINSTSESGSGGVEGPSTHATPRKLRTFRSDHQLGSPSERPSTPSPSRSRVLDDVSSPPVRPSIVNTNTNVRTYAGKSRSFLVALPQSQAGSLGLASHSAALIEDSGTIHGESQEDDFDMRESYTELRERWGVDASEDDPRPVSPVRASPSPKGKGKKRKGLREEAPVKVLPYGMTNDLKSITELRSKGESRRFLDEVGYLFEGLDANGALGVRRGSALEIVTKLCDIDFARRAKTTDFLGRAWEVLREAGAGDGDKVLDSILAFYAALVARDLADLLDLASKSDFAPTLHRMLAALERTNDPLWLISTNAGSAELKAAGVSKAEVLQLDNLQRLVRKKSGLFEESDMISSRLLVSHALAAISPSAHTLSHLPALLHSLHAELHPLPSRVHAYTSGLSLFPPQGPSSYMDTPSLLHLDNCLRLLDSYLIGSWTIPPEDTSSQPASMDQFRDQENVKALVALCVSCTIIQLDKDLEEYRPVAGKCIETALRVLINLTHDDVPWCEAVLDEELSISAIMHLVVMAQRQRRLLEKRLNADEADEDIDEDASRWLDRMCLALGLLTNLVQAVPDARVAIGDYQLDFACPGKRGCIRGCRCPGRISALQCLAQVYAQHLASASELDVVVRGHMAILLGLLMDRAPGNQRILLDALPGSSDREKLGVLIQHAQDFTMFYVTLTRKMAQAQSYVHDEDLDAEEVEAEAGSGDTLATRVLRDSKGEAVARSVIAFLGRLRDQGG</sequence>
<evidence type="ECO:0000313" key="4">
    <source>
        <dbReference type="EMBL" id="KAJ8482501.1"/>
    </source>
</evidence>
<evidence type="ECO:0000256" key="2">
    <source>
        <dbReference type="SAM" id="MobiDB-lite"/>
    </source>
</evidence>
<name>A0AAD7XDS7_9APHY</name>
<dbReference type="PANTHER" id="PTHR22100:SF13">
    <property type="entry name" value="WINGS APART-LIKE PROTEIN HOMOLOG"/>
    <property type="match status" value="1"/>
</dbReference>
<comment type="similarity">
    <text evidence="1">Belongs to the WAPL family.</text>
</comment>
<evidence type="ECO:0000313" key="5">
    <source>
        <dbReference type="Proteomes" id="UP001215151"/>
    </source>
</evidence>
<evidence type="ECO:0000256" key="1">
    <source>
        <dbReference type="ARBA" id="ARBA00006854"/>
    </source>
</evidence>
<proteinExistence type="inferred from homology"/>
<organism evidence="4 5">
    <name type="scientific">Trametes cubensis</name>
    <dbReference type="NCBI Taxonomy" id="1111947"/>
    <lineage>
        <taxon>Eukaryota</taxon>
        <taxon>Fungi</taxon>
        <taxon>Dikarya</taxon>
        <taxon>Basidiomycota</taxon>
        <taxon>Agaricomycotina</taxon>
        <taxon>Agaricomycetes</taxon>
        <taxon>Polyporales</taxon>
        <taxon>Polyporaceae</taxon>
        <taxon>Trametes</taxon>
    </lineage>
</organism>
<dbReference type="AlphaFoldDB" id="A0AAD7XDS7"/>
<reference evidence="4" key="1">
    <citation type="submission" date="2022-11" db="EMBL/GenBank/DDBJ databases">
        <title>Genome Sequence of Cubamyces cubensis.</title>
        <authorList>
            <person name="Buettner E."/>
        </authorList>
    </citation>
    <scope>NUCLEOTIDE SEQUENCE</scope>
    <source>
        <strain evidence="4">MPL-01</strain>
    </source>
</reference>
<dbReference type="InterPro" id="IPR039874">
    <property type="entry name" value="WAPL"/>
</dbReference>
<dbReference type="EMBL" id="JAPEVG010000113">
    <property type="protein sequence ID" value="KAJ8482501.1"/>
    <property type="molecule type" value="Genomic_DNA"/>
</dbReference>
<feature type="domain" description="Wings apart-like protein C-terminal" evidence="3">
    <location>
        <begin position="349"/>
        <end position="735"/>
    </location>
</feature>
<feature type="compositionally biased region" description="Basic residues" evidence="2">
    <location>
        <begin position="1"/>
        <end position="12"/>
    </location>
</feature>
<dbReference type="InterPro" id="IPR022771">
    <property type="entry name" value="WAPL_C"/>
</dbReference>
<keyword evidence="5" id="KW-1185">Reference proteome</keyword>
<accession>A0AAD7XDS7</accession>
<dbReference type="Pfam" id="PF07814">
    <property type="entry name" value="WAPL"/>
    <property type="match status" value="1"/>
</dbReference>
<dbReference type="Proteomes" id="UP001215151">
    <property type="component" value="Unassembled WGS sequence"/>
</dbReference>
<feature type="compositionally biased region" description="Polar residues" evidence="2">
    <location>
        <begin position="131"/>
        <end position="141"/>
    </location>
</feature>
<feature type="compositionally biased region" description="Low complexity" evidence="2">
    <location>
        <begin position="205"/>
        <end position="218"/>
    </location>
</feature>
<feature type="compositionally biased region" description="Polar residues" evidence="2">
    <location>
        <begin position="80"/>
        <end position="90"/>
    </location>
</feature>
<feature type="compositionally biased region" description="Polar residues" evidence="2">
    <location>
        <begin position="106"/>
        <end position="123"/>
    </location>
</feature>
<feature type="region of interest" description="Disordered" evidence="2">
    <location>
        <begin position="1"/>
        <end position="233"/>
    </location>
</feature>